<dbReference type="PROSITE" id="PS50110">
    <property type="entry name" value="RESPONSE_REGULATORY"/>
    <property type="match status" value="1"/>
</dbReference>
<dbReference type="RefSeq" id="WP_025608006.1">
    <property type="nucleotide sequence ID" value="NZ_CP021235.1"/>
</dbReference>
<dbReference type="Proteomes" id="UP000266292">
    <property type="component" value="Chromosome"/>
</dbReference>
<dbReference type="OrthoDB" id="7631574at2"/>
<evidence type="ECO:0000259" key="2">
    <source>
        <dbReference type="PROSITE" id="PS50110"/>
    </source>
</evidence>
<keyword evidence="4" id="KW-1185">Reference proteome</keyword>
<dbReference type="InterPro" id="IPR001789">
    <property type="entry name" value="Sig_transdc_resp-reg_receiver"/>
</dbReference>
<protein>
    <submittedName>
        <fullName evidence="3">Response regulator</fullName>
    </submittedName>
</protein>
<gene>
    <name evidence="3" type="ORF">CA264_13910</name>
</gene>
<dbReference type="PANTHER" id="PTHR44520">
    <property type="entry name" value="RESPONSE REGULATOR RCP1-RELATED"/>
    <property type="match status" value="1"/>
</dbReference>
<evidence type="ECO:0000313" key="3">
    <source>
        <dbReference type="EMBL" id="ARS36443.1"/>
    </source>
</evidence>
<dbReference type="Pfam" id="PF00072">
    <property type="entry name" value="Response_reg"/>
    <property type="match status" value="1"/>
</dbReference>
<dbReference type="KEGG" id="pact:CA264_13910"/>
<dbReference type="AlphaFoldDB" id="A0A1X9YUA8"/>
<proteinExistence type="predicted"/>
<dbReference type="InterPro" id="IPR011006">
    <property type="entry name" value="CheY-like_superfamily"/>
</dbReference>
<accession>A0A1X9YUA8</accession>
<dbReference type="Gene3D" id="3.40.50.2300">
    <property type="match status" value="1"/>
</dbReference>
<dbReference type="SMART" id="SM00448">
    <property type="entry name" value="REC"/>
    <property type="match status" value="1"/>
</dbReference>
<dbReference type="EMBL" id="CP021235">
    <property type="protein sequence ID" value="ARS36443.1"/>
    <property type="molecule type" value="Genomic_DNA"/>
</dbReference>
<organism evidence="3 4">
    <name type="scientific">Pontibacter actiniarum</name>
    <dbReference type="NCBI Taxonomy" id="323450"/>
    <lineage>
        <taxon>Bacteria</taxon>
        <taxon>Pseudomonadati</taxon>
        <taxon>Bacteroidota</taxon>
        <taxon>Cytophagia</taxon>
        <taxon>Cytophagales</taxon>
        <taxon>Hymenobacteraceae</taxon>
        <taxon>Pontibacter</taxon>
    </lineage>
</organism>
<dbReference type="CDD" id="cd17557">
    <property type="entry name" value="REC_Rcp-like"/>
    <property type="match status" value="1"/>
</dbReference>
<dbReference type="PANTHER" id="PTHR44520:SF2">
    <property type="entry name" value="RESPONSE REGULATOR RCP1"/>
    <property type="match status" value="1"/>
</dbReference>
<keyword evidence="1" id="KW-0597">Phosphoprotein</keyword>
<evidence type="ECO:0000256" key="1">
    <source>
        <dbReference type="PROSITE-ProRule" id="PRU00169"/>
    </source>
</evidence>
<name>A0A1X9YUA8_9BACT</name>
<sequence>MSANRKTIIILIADDDAEDRMLVKEALEESRLTNQMQFVENGEELIDYLHNRGKYTDKEKYPTPGLILLDLNMPKKDGREALKEIKEDEHLRVIPVVVLTTSKAEEDVLRTYDLGVSSFITKPVTFASLVDVMRTLSKYWFEIVELPKP</sequence>
<dbReference type="GO" id="GO:0000160">
    <property type="term" value="P:phosphorelay signal transduction system"/>
    <property type="evidence" value="ECO:0007669"/>
    <property type="project" value="InterPro"/>
</dbReference>
<feature type="domain" description="Response regulatory" evidence="2">
    <location>
        <begin position="9"/>
        <end position="137"/>
    </location>
</feature>
<dbReference type="InterPro" id="IPR052893">
    <property type="entry name" value="TCS_response_regulator"/>
</dbReference>
<evidence type="ECO:0000313" key="4">
    <source>
        <dbReference type="Proteomes" id="UP000266292"/>
    </source>
</evidence>
<dbReference type="SUPFAM" id="SSF52172">
    <property type="entry name" value="CheY-like"/>
    <property type="match status" value="1"/>
</dbReference>
<dbReference type="STRING" id="709015.GCA_000472485_02823"/>
<feature type="modified residue" description="4-aspartylphosphate" evidence="1">
    <location>
        <position position="70"/>
    </location>
</feature>
<reference evidence="4" key="1">
    <citation type="submission" date="2017-05" db="EMBL/GenBank/DDBJ databases">
        <authorList>
            <person name="Ray J."/>
            <person name="Price M."/>
            <person name="Deutschbauer A."/>
        </authorList>
    </citation>
    <scope>NUCLEOTIDE SEQUENCE [LARGE SCALE GENOMIC DNA]</scope>
    <source>
        <strain evidence="4">DSM 19842</strain>
    </source>
</reference>